<dbReference type="Pfam" id="PF17777">
    <property type="entry name" value="RL10P_insert"/>
    <property type="match status" value="1"/>
</dbReference>
<dbReference type="Pfam" id="PF00466">
    <property type="entry name" value="Ribosomal_L10"/>
    <property type="match status" value="1"/>
</dbReference>
<dbReference type="InterPro" id="IPR001790">
    <property type="entry name" value="Ribosomal_uL10"/>
</dbReference>
<keyword evidence="4 5" id="KW-0539">Nucleus</keyword>
<keyword evidence="8" id="KW-1185">Reference proteome</keyword>
<organism evidence="7 8">
    <name type="scientific">Pseudo-nitzschia multistriata</name>
    <dbReference type="NCBI Taxonomy" id="183589"/>
    <lineage>
        <taxon>Eukaryota</taxon>
        <taxon>Sar</taxon>
        <taxon>Stramenopiles</taxon>
        <taxon>Ochrophyta</taxon>
        <taxon>Bacillariophyta</taxon>
        <taxon>Bacillariophyceae</taxon>
        <taxon>Bacillariophycidae</taxon>
        <taxon>Bacillariales</taxon>
        <taxon>Bacillariaceae</taxon>
        <taxon>Pseudo-nitzschia</taxon>
    </lineage>
</organism>
<dbReference type="InterPro" id="IPR043141">
    <property type="entry name" value="Ribosomal_uL10-like_sf"/>
</dbReference>
<dbReference type="Gene3D" id="3.90.105.20">
    <property type="match status" value="1"/>
</dbReference>
<dbReference type="CDD" id="cd05796">
    <property type="entry name" value="Ribosomal_P0_like"/>
    <property type="match status" value="1"/>
</dbReference>
<name>A0A448ZBR0_9STRA</name>
<evidence type="ECO:0000256" key="4">
    <source>
        <dbReference type="ARBA" id="ARBA00023242"/>
    </source>
</evidence>
<evidence type="ECO:0000256" key="5">
    <source>
        <dbReference type="RuleBase" id="RU364039"/>
    </source>
</evidence>
<dbReference type="AlphaFoldDB" id="A0A448ZBR0"/>
<dbReference type="GO" id="GO:0005730">
    <property type="term" value="C:nucleolus"/>
    <property type="evidence" value="ECO:0007669"/>
    <property type="project" value="UniProtKB-SubCell"/>
</dbReference>
<dbReference type="Gene3D" id="3.30.70.1730">
    <property type="match status" value="1"/>
</dbReference>
<proteinExistence type="inferred from homology"/>
<dbReference type="GO" id="GO:0005737">
    <property type="term" value="C:cytoplasm"/>
    <property type="evidence" value="ECO:0007669"/>
    <property type="project" value="UniProtKB-SubCell"/>
</dbReference>
<dbReference type="InterPro" id="IPR043164">
    <property type="entry name" value="Ribosomal_uL10-like_insert_sf"/>
</dbReference>
<comment type="function">
    <text evidence="1 5">Component of the ribosome assembly machinery. Nuclear paralog of the ribosomal protein P0, it binds pre-60S subunits at an early stage of assembly in the nucleolus, and is replaced by P0 in cytoplasmic pre-60S subunits and mature 80S ribosomes.</text>
</comment>
<dbReference type="GO" id="GO:0030687">
    <property type="term" value="C:preribosome, large subunit precursor"/>
    <property type="evidence" value="ECO:0007669"/>
    <property type="project" value="TreeGrafter"/>
</dbReference>
<dbReference type="PANTHER" id="PTHR45841:SF1">
    <property type="entry name" value="MRNA TURNOVER PROTEIN 4 HOMOLOG"/>
    <property type="match status" value="1"/>
</dbReference>
<accession>A0A448ZBR0</accession>
<dbReference type="GO" id="GO:0000027">
    <property type="term" value="P:ribosomal large subunit assembly"/>
    <property type="evidence" value="ECO:0007669"/>
    <property type="project" value="InterPro"/>
</dbReference>
<evidence type="ECO:0000256" key="1">
    <source>
        <dbReference type="ARBA" id="ARBA00004046"/>
    </source>
</evidence>
<keyword evidence="3 5" id="KW-0963">Cytoplasm</keyword>
<feature type="domain" description="Large ribosomal subunit protein uL10-like insertion" evidence="6">
    <location>
        <begin position="145"/>
        <end position="219"/>
    </location>
</feature>
<dbReference type="InterPro" id="IPR040637">
    <property type="entry name" value="Ribosomal_uL10-like_insert"/>
</dbReference>
<evidence type="ECO:0000256" key="2">
    <source>
        <dbReference type="ARBA" id="ARBA00008889"/>
    </source>
</evidence>
<sequence>MPRSKRNRLVSLTKVSKRATREHKSAYVQEIRDAVDGHDSLFLFSYENMRSNKFKDIRMHFRAKNTSGDDMHDEETSDESAPSRIFLGKNKLLQIALGKTPEDEYADNLRHVSGEISESVGLLFTSRNKEGVEQYFKDLCEPDFARAGFVAPRDVVVTNEMLANQPVSMMEQQFRKQGLPVRIDNGKIVLLDGKTEYKLCKEGEVLSPEKCKALTHFGIKLSNFRVKLVCYWSSKTGEFEKLD</sequence>
<reference evidence="7 8" key="1">
    <citation type="submission" date="2019-01" db="EMBL/GenBank/DDBJ databases">
        <authorList>
            <person name="Ferrante I. M."/>
        </authorList>
    </citation>
    <scope>NUCLEOTIDE SEQUENCE [LARGE SCALE GENOMIC DNA]</scope>
    <source>
        <strain evidence="7 8">B856</strain>
    </source>
</reference>
<evidence type="ECO:0000313" key="8">
    <source>
        <dbReference type="Proteomes" id="UP000291116"/>
    </source>
</evidence>
<dbReference type="OrthoDB" id="10262308at2759"/>
<dbReference type="SUPFAM" id="SSF160369">
    <property type="entry name" value="Ribosomal protein L10-like"/>
    <property type="match status" value="1"/>
</dbReference>
<comment type="similarity">
    <text evidence="2 5">Belongs to the universal ribosomal protein uL10 family.</text>
</comment>
<dbReference type="Proteomes" id="UP000291116">
    <property type="component" value="Unassembled WGS sequence"/>
</dbReference>
<comment type="subcellular location">
    <subcellularLocation>
        <location evidence="5">Cytoplasm</location>
    </subcellularLocation>
    <subcellularLocation>
        <location evidence="5">Nucleus</location>
        <location evidence="5">Nucleolus</location>
    </subcellularLocation>
</comment>
<evidence type="ECO:0000313" key="7">
    <source>
        <dbReference type="EMBL" id="VEU39489.1"/>
    </source>
</evidence>
<dbReference type="GO" id="GO:0006364">
    <property type="term" value="P:rRNA processing"/>
    <property type="evidence" value="ECO:0007669"/>
    <property type="project" value="TreeGrafter"/>
</dbReference>
<evidence type="ECO:0000256" key="3">
    <source>
        <dbReference type="ARBA" id="ARBA00022490"/>
    </source>
</evidence>
<dbReference type="GO" id="GO:0000956">
    <property type="term" value="P:nuclear-transcribed mRNA catabolic process"/>
    <property type="evidence" value="ECO:0007669"/>
    <property type="project" value="TreeGrafter"/>
</dbReference>
<keyword evidence="5" id="KW-0690">Ribosome biogenesis</keyword>
<evidence type="ECO:0000259" key="6">
    <source>
        <dbReference type="Pfam" id="PF17777"/>
    </source>
</evidence>
<protein>
    <recommendedName>
        <fullName evidence="5">Ribosome assembly factor mrt4</fullName>
    </recommendedName>
</protein>
<dbReference type="GO" id="GO:0003723">
    <property type="term" value="F:RNA binding"/>
    <property type="evidence" value="ECO:0007669"/>
    <property type="project" value="TreeGrafter"/>
</dbReference>
<dbReference type="EMBL" id="CAACVS010000225">
    <property type="protein sequence ID" value="VEU39489.1"/>
    <property type="molecule type" value="Genomic_DNA"/>
</dbReference>
<dbReference type="PANTHER" id="PTHR45841">
    <property type="entry name" value="MRNA TURNOVER PROTEIN 4 MRTO4"/>
    <property type="match status" value="1"/>
</dbReference>
<dbReference type="InterPro" id="IPR051742">
    <property type="entry name" value="Ribosome_Assembly_uL10"/>
</dbReference>
<gene>
    <name evidence="7" type="ORF">PSNMU_V1.4_AUG-EV-PASAV3_0064240</name>
</gene>
<comment type="subunit">
    <text evidence="5">Associates with the pre-60S ribosomal particle.</text>
</comment>
<dbReference type="InterPro" id="IPR033867">
    <property type="entry name" value="Mrt4"/>
</dbReference>